<feature type="region of interest" description="Disordered" evidence="1">
    <location>
        <begin position="1"/>
        <end position="48"/>
    </location>
</feature>
<feature type="transmembrane region" description="Helical" evidence="2">
    <location>
        <begin position="54"/>
        <end position="72"/>
    </location>
</feature>
<evidence type="ECO:0008006" key="5">
    <source>
        <dbReference type="Google" id="ProtNLM"/>
    </source>
</evidence>
<reference evidence="3 4" key="1">
    <citation type="submission" date="2023-12" db="EMBL/GenBank/DDBJ databases">
        <title>Streptomyces sp. V4-01.</title>
        <authorList>
            <person name="Somphong A."/>
            <person name="Phongsopitanun W."/>
        </authorList>
    </citation>
    <scope>NUCLEOTIDE SEQUENCE [LARGE SCALE GENOMIC DNA]</scope>
    <source>
        <strain evidence="3 4">V4-01</strain>
    </source>
</reference>
<sequence length="274" mass="28370">MMGSALPDDRAAEGGTGVITEPEMEHPREPVGPDLLSSDDAPSRERRVPGRQPWLWGLGGAVVACAVGAAVLHGAGYRRDAAPDLHGYRLPSGLCTGQNLQPLTDALAARSLTVDPGVTRRGTSVDHAACSLFGTAALGGGRQTEYTVSVTVDLHRTTDPRAEFEDTVHVRAADPAPGASDYLRLAGVGAVIRPVPGLGDLAFLTTSRAEQSLSVLEGGAVVTLSVVAENQWEASAGAPTPPDGSPSRLPLADTTDLRAVLPGTVRHLMSVLAR</sequence>
<keyword evidence="2" id="KW-0812">Transmembrane</keyword>
<evidence type="ECO:0000313" key="4">
    <source>
        <dbReference type="Proteomes" id="UP001344658"/>
    </source>
</evidence>
<keyword evidence="2" id="KW-1133">Transmembrane helix</keyword>
<name>A0ABU7PDM3_9ACTN</name>
<evidence type="ECO:0000313" key="3">
    <source>
        <dbReference type="EMBL" id="MEE4543905.1"/>
    </source>
</evidence>
<dbReference type="EMBL" id="JAZEWV010000013">
    <property type="protein sequence ID" value="MEE4543905.1"/>
    <property type="molecule type" value="Genomic_DNA"/>
</dbReference>
<protein>
    <recommendedName>
        <fullName evidence="5">DUF5642 domain-containing protein</fullName>
    </recommendedName>
</protein>
<accession>A0ABU7PDM3</accession>
<dbReference type="RefSeq" id="WP_330796720.1">
    <property type="nucleotide sequence ID" value="NZ_JAZEWV010000013.1"/>
</dbReference>
<dbReference type="Proteomes" id="UP001344658">
    <property type="component" value="Unassembled WGS sequence"/>
</dbReference>
<organism evidence="3 4">
    <name type="scientific">Actinacidiphila polyblastidii</name>
    <dbReference type="NCBI Taxonomy" id="3110430"/>
    <lineage>
        <taxon>Bacteria</taxon>
        <taxon>Bacillati</taxon>
        <taxon>Actinomycetota</taxon>
        <taxon>Actinomycetes</taxon>
        <taxon>Kitasatosporales</taxon>
        <taxon>Streptomycetaceae</taxon>
        <taxon>Actinacidiphila</taxon>
    </lineage>
</organism>
<comment type="caution">
    <text evidence="3">The sequence shown here is derived from an EMBL/GenBank/DDBJ whole genome shotgun (WGS) entry which is preliminary data.</text>
</comment>
<evidence type="ECO:0000256" key="1">
    <source>
        <dbReference type="SAM" id="MobiDB-lite"/>
    </source>
</evidence>
<evidence type="ECO:0000256" key="2">
    <source>
        <dbReference type="SAM" id="Phobius"/>
    </source>
</evidence>
<keyword evidence="2" id="KW-0472">Membrane</keyword>
<gene>
    <name evidence="3" type="ORF">V2S66_18240</name>
</gene>
<keyword evidence="4" id="KW-1185">Reference proteome</keyword>
<proteinExistence type="predicted"/>